<dbReference type="PANTHER" id="PTHR47726">
    <property type="entry name" value="NAD(P)H-QUINONE OXIDOREDUCTASE SUBUNIT U, CHLOROPLASTIC"/>
    <property type="match status" value="1"/>
</dbReference>
<accession>A0A0F7H0A2</accession>
<dbReference type="SUPFAM" id="SSF46565">
    <property type="entry name" value="Chaperone J-domain"/>
    <property type="match status" value="1"/>
</dbReference>
<dbReference type="InterPro" id="IPR044199">
    <property type="entry name" value="NdhU_chloroplastic"/>
</dbReference>
<feature type="region of interest" description="Disordered" evidence="1">
    <location>
        <begin position="1"/>
        <end position="32"/>
    </location>
</feature>
<feature type="domain" description="J" evidence="3">
    <location>
        <begin position="98"/>
        <end position="163"/>
    </location>
</feature>
<dbReference type="Pfam" id="PF00226">
    <property type="entry name" value="DnaJ"/>
    <property type="match status" value="1"/>
</dbReference>
<keyword evidence="2" id="KW-0812">Transmembrane</keyword>
<evidence type="ECO:0000259" key="3">
    <source>
        <dbReference type="PROSITE" id="PS50076"/>
    </source>
</evidence>
<keyword evidence="2" id="KW-1133">Transmembrane helix</keyword>
<evidence type="ECO:0000256" key="2">
    <source>
        <dbReference type="SAM" id="Phobius"/>
    </source>
</evidence>
<dbReference type="Gene3D" id="1.10.287.110">
    <property type="entry name" value="DnaJ domain"/>
    <property type="match status" value="1"/>
</dbReference>
<dbReference type="PANTHER" id="PTHR47726:SF1">
    <property type="entry name" value="NAD(P)H-QUINONE OXIDOREDUCTASE SUBUNIT U, CHLOROPLASTIC"/>
    <property type="match status" value="1"/>
</dbReference>
<dbReference type="InterPro" id="IPR001623">
    <property type="entry name" value="DnaJ_domain"/>
</dbReference>
<organism evidence="4">
    <name type="scientific">Monsonia emarginata</name>
    <dbReference type="NCBI Taxonomy" id="28966"/>
    <lineage>
        <taxon>Eukaryota</taxon>
        <taxon>Viridiplantae</taxon>
        <taxon>Streptophyta</taxon>
        <taxon>Embryophyta</taxon>
        <taxon>Tracheophyta</taxon>
        <taxon>Spermatophyta</taxon>
        <taxon>Magnoliopsida</taxon>
        <taxon>eudicotyledons</taxon>
        <taxon>Gunneridae</taxon>
        <taxon>Pentapetalae</taxon>
        <taxon>rosids</taxon>
        <taxon>malvids</taxon>
        <taxon>Geraniales</taxon>
        <taxon>Geraniaceae</taxon>
        <taxon>Monsonia</taxon>
    </lineage>
</organism>
<dbReference type="GO" id="GO:0009535">
    <property type="term" value="C:chloroplast thylakoid membrane"/>
    <property type="evidence" value="ECO:0007669"/>
    <property type="project" value="InterPro"/>
</dbReference>
<dbReference type="EMBL" id="KM593457">
    <property type="protein sequence ID" value="AKG63630.1"/>
    <property type="molecule type" value="mRNA"/>
</dbReference>
<dbReference type="PROSITE" id="PS50076">
    <property type="entry name" value="DNAJ_2"/>
    <property type="match status" value="1"/>
</dbReference>
<evidence type="ECO:0000313" key="4">
    <source>
        <dbReference type="EMBL" id="AKG63630.1"/>
    </source>
</evidence>
<gene>
    <name evidence="4" type="primary">PnsB1</name>
</gene>
<protein>
    <submittedName>
        <fullName evidence="4">Chaperone DnaJ-domain superfamily protein</fullName>
    </submittedName>
</protein>
<feature type="transmembrane region" description="Helical" evidence="2">
    <location>
        <begin position="201"/>
        <end position="223"/>
    </location>
</feature>
<dbReference type="GO" id="GO:0010598">
    <property type="term" value="C:NAD(P)H dehydrogenase complex (plastoquinone)"/>
    <property type="evidence" value="ECO:0007669"/>
    <property type="project" value="InterPro"/>
</dbReference>
<feature type="compositionally biased region" description="Low complexity" evidence="1">
    <location>
        <begin position="1"/>
        <end position="12"/>
    </location>
</feature>
<proteinExistence type="evidence at transcript level"/>
<dbReference type="InterPro" id="IPR036869">
    <property type="entry name" value="J_dom_sf"/>
</dbReference>
<keyword evidence="2" id="KW-0472">Membrane</keyword>
<name>A0A0F7H0A2_9ROSI</name>
<evidence type="ECO:0000256" key="1">
    <source>
        <dbReference type="SAM" id="MobiDB-lite"/>
    </source>
</evidence>
<sequence>MAAVTTTSAAVSLSPKSFPTPPPPKTNATTTFSSSPFCFATKRSRRSISLIRNSSDVPAETTAPVTNSEIEVPEGPPSLISALNVERALRGIPITDVDYYALLGLPRSCRAEQVITGAYKTKVDDVLSRELEEEEVKEKLELLKEAYRVLSSAQERRLYDWSMSRSENPDRYVWPFEVDETRTSIGDPPPEEPEDVGPTRLVGYFFLGWLVLSFVMSIALNVIQ</sequence>
<dbReference type="FunFam" id="1.10.287.110:FF:000080">
    <property type="entry name" value="NAD(P)H-quinone oxidoreductase subunit U chloroplastic"/>
    <property type="match status" value="1"/>
</dbReference>
<reference evidence="4" key="1">
    <citation type="journal article" date="2015" name="BMC Plant Biol.">
        <title>NDH expression marks major transitions in plant evolution and reveals coordinate intracellular gene loss.</title>
        <authorList>
            <person name="Ruhlman T.A."/>
            <person name="Chang W.J."/>
            <person name="Chen J.J."/>
            <person name="Huang Y.T."/>
            <person name="Chan M.T."/>
            <person name="Zhang J."/>
            <person name="Liao D.C."/>
            <person name="Blazier J.C."/>
            <person name="Jin X."/>
            <person name="Shih M.C."/>
            <person name="Jansen R.K."/>
            <person name="Lin C.S."/>
        </authorList>
    </citation>
    <scope>NUCLEOTIDE SEQUENCE</scope>
</reference>
<dbReference type="AlphaFoldDB" id="A0A0F7H0A2"/>